<gene>
    <name evidence="1" type="ORF">BDA96_10G103200</name>
</gene>
<dbReference type="Proteomes" id="UP000807115">
    <property type="component" value="Chromosome 10"/>
</dbReference>
<reference evidence="1" key="1">
    <citation type="journal article" date="2019" name="BMC Genomics">
        <title>A new reference genome for Sorghum bicolor reveals high levels of sequence similarity between sweet and grain genotypes: implications for the genetics of sugar metabolism.</title>
        <authorList>
            <person name="Cooper E.A."/>
            <person name="Brenton Z.W."/>
            <person name="Flinn B.S."/>
            <person name="Jenkins J."/>
            <person name="Shu S."/>
            <person name="Flowers D."/>
            <person name="Luo F."/>
            <person name="Wang Y."/>
            <person name="Xia P."/>
            <person name="Barry K."/>
            <person name="Daum C."/>
            <person name="Lipzen A."/>
            <person name="Yoshinaga Y."/>
            <person name="Schmutz J."/>
            <person name="Saski C."/>
            <person name="Vermerris W."/>
            <person name="Kresovich S."/>
        </authorList>
    </citation>
    <scope>NUCLEOTIDE SEQUENCE</scope>
</reference>
<dbReference type="EMBL" id="CM027689">
    <property type="protein sequence ID" value="KAG0513449.1"/>
    <property type="molecule type" value="Genomic_DNA"/>
</dbReference>
<dbReference type="AlphaFoldDB" id="A0A921Q0U8"/>
<comment type="caution">
    <text evidence="1">The sequence shown here is derived from an EMBL/GenBank/DDBJ whole genome shotgun (WGS) entry which is preliminary data.</text>
</comment>
<protein>
    <submittedName>
        <fullName evidence="1">Uncharacterized protein</fullName>
    </submittedName>
</protein>
<evidence type="ECO:0000313" key="1">
    <source>
        <dbReference type="EMBL" id="KAG0513449.1"/>
    </source>
</evidence>
<proteinExistence type="predicted"/>
<organism evidence="1 2">
    <name type="scientific">Sorghum bicolor</name>
    <name type="common">Sorghum</name>
    <name type="synonym">Sorghum vulgare</name>
    <dbReference type="NCBI Taxonomy" id="4558"/>
    <lineage>
        <taxon>Eukaryota</taxon>
        <taxon>Viridiplantae</taxon>
        <taxon>Streptophyta</taxon>
        <taxon>Embryophyta</taxon>
        <taxon>Tracheophyta</taxon>
        <taxon>Spermatophyta</taxon>
        <taxon>Magnoliopsida</taxon>
        <taxon>Liliopsida</taxon>
        <taxon>Poales</taxon>
        <taxon>Poaceae</taxon>
        <taxon>PACMAD clade</taxon>
        <taxon>Panicoideae</taxon>
        <taxon>Andropogonodae</taxon>
        <taxon>Andropogoneae</taxon>
        <taxon>Sorghinae</taxon>
        <taxon>Sorghum</taxon>
    </lineage>
</organism>
<accession>A0A921Q0U8</accession>
<name>A0A921Q0U8_SORBI</name>
<evidence type="ECO:0000313" key="2">
    <source>
        <dbReference type="Proteomes" id="UP000807115"/>
    </source>
</evidence>
<sequence>MESMNCGRGYSQQCLLKIAASLFLQKKNVASQCAIRSTSIAIALPFYFPNAISVCL</sequence>
<reference evidence="1" key="2">
    <citation type="submission" date="2020-10" db="EMBL/GenBank/DDBJ databases">
        <authorList>
            <person name="Cooper E.A."/>
            <person name="Brenton Z.W."/>
            <person name="Flinn B.S."/>
            <person name="Jenkins J."/>
            <person name="Shu S."/>
            <person name="Flowers D."/>
            <person name="Luo F."/>
            <person name="Wang Y."/>
            <person name="Xia P."/>
            <person name="Barry K."/>
            <person name="Daum C."/>
            <person name="Lipzen A."/>
            <person name="Yoshinaga Y."/>
            <person name="Schmutz J."/>
            <person name="Saski C."/>
            <person name="Vermerris W."/>
            <person name="Kresovich S."/>
        </authorList>
    </citation>
    <scope>NUCLEOTIDE SEQUENCE</scope>
</reference>